<dbReference type="EMBL" id="DS989732">
    <property type="protein sequence ID" value="EEA07346.1"/>
    <property type="molecule type" value="Genomic_DNA"/>
</dbReference>
<reference evidence="2" key="1">
    <citation type="submission" date="2008-06" db="EMBL/GenBank/DDBJ databases">
        <authorList>
            <person name="Lorenzi H."/>
            <person name="Inman J."/>
            <person name="Miller J."/>
            <person name="Schobel S."/>
            <person name="Amedeo P."/>
            <person name="Caler E.V."/>
            <person name="da Silva J."/>
        </authorList>
    </citation>
    <scope>NUCLEOTIDE SEQUENCE [LARGE SCALE GENOMIC DNA]</scope>
    <source>
        <strain evidence="2">RN66</strain>
    </source>
</reference>
<dbReference type="VEuPathDB" id="CryptoDB:CMU_002170"/>
<dbReference type="RefSeq" id="XP_002141695.1">
    <property type="nucleotide sequence ID" value="XM_002141659.1"/>
</dbReference>
<keyword evidence="3" id="KW-1185">Reference proteome</keyword>
<dbReference type="Proteomes" id="UP000001460">
    <property type="component" value="Unassembled WGS sequence"/>
</dbReference>
<proteinExistence type="predicted"/>
<feature type="transmembrane region" description="Helical" evidence="1">
    <location>
        <begin position="7"/>
        <end position="28"/>
    </location>
</feature>
<sequence>MRSIFRIPIYLIYVLYFNLLFEISINIYKSSSNRSIAQITPNIDYYDEYNTNNEYNKLIETMINNNYNEIDSTPISNDFSRHSITRKPKRIKNRRKGNMSEYKYNQLRRCQLNIINWFQILSDYIYFSFNSCFFPKIFHSVYFDSFMLSLKVLNCNLEFCNYKLRKIKSNEDFIPLKSLSLNINIEDSTLISFPFQKGEFIHLLKETRVEIKNKVSSLKLIKTRISKHLNYRYCSECLYNNNINTLLNIISNLLRIYEIMESNSKLSYYK</sequence>
<evidence type="ECO:0000313" key="3">
    <source>
        <dbReference type="Proteomes" id="UP000001460"/>
    </source>
</evidence>
<dbReference type="OrthoDB" id="10404425at2759"/>
<name>B6AGK5_CRYMR</name>
<dbReference type="GeneID" id="6996657"/>
<keyword evidence="1" id="KW-1133">Transmembrane helix</keyword>
<accession>B6AGK5</accession>
<gene>
    <name evidence="2" type="ORF">CMU_002170</name>
</gene>
<evidence type="ECO:0000313" key="2">
    <source>
        <dbReference type="EMBL" id="EEA07346.1"/>
    </source>
</evidence>
<evidence type="ECO:0000256" key="1">
    <source>
        <dbReference type="SAM" id="Phobius"/>
    </source>
</evidence>
<organism evidence="2 3">
    <name type="scientific">Cryptosporidium muris (strain RN66)</name>
    <dbReference type="NCBI Taxonomy" id="441375"/>
    <lineage>
        <taxon>Eukaryota</taxon>
        <taxon>Sar</taxon>
        <taxon>Alveolata</taxon>
        <taxon>Apicomplexa</taxon>
        <taxon>Conoidasida</taxon>
        <taxon>Coccidia</taxon>
        <taxon>Eucoccidiorida</taxon>
        <taxon>Eimeriorina</taxon>
        <taxon>Cryptosporidiidae</taxon>
        <taxon>Cryptosporidium</taxon>
    </lineage>
</organism>
<dbReference type="AlphaFoldDB" id="B6AGK5"/>
<protein>
    <submittedName>
        <fullName evidence="2">Uncharacterized protein</fullName>
    </submittedName>
</protein>
<keyword evidence="1" id="KW-0472">Membrane</keyword>
<keyword evidence="1" id="KW-0812">Transmembrane</keyword>